<dbReference type="Proteomes" id="UP001181693">
    <property type="component" value="Unassembled WGS sequence"/>
</dbReference>
<reference evidence="1" key="1">
    <citation type="thesis" date="2020" institute="ProQuest LLC" country="789 East Eisenhower Parkway, Ann Arbor, MI, USA">
        <title>Comparative Genomics and Chromosome Evolution.</title>
        <authorList>
            <person name="Mudd A.B."/>
        </authorList>
    </citation>
    <scope>NUCLEOTIDE SEQUENCE</scope>
    <source>
        <strain evidence="1">1538</strain>
        <tissue evidence="1">Blood</tissue>
    </source>
</reference>
<proteinExistence type="predicted"/>
<dbReference type="AlphaFoldDB" id="A0AAV2ZGK4"/>
<evidence type="ECO:0000313" key="1">
    <source>
        <dbReference type="EMBL" id="DBA13660.1"/>
    </source>
</evidence>
<name>A0AAV2ZGK4_PYXAD</name>
<comment type="caution">
    <text evidence="1">The sequence shown here is derived from an EMBL/GenBank/DDBJ whole genome shotgun (WGS) entry which is preliminary data.</text>
</comment>
<keyword evidence="2" id="KW-1185">Reference proteome</keyword>
<dbReference type="EMBL" id="DYDO01000063">
    <property type="protein sequence ID" value="DBA13660.1"/>
    <property type="molecule type" value="Genomic_DNA"/>
</dbReference>
<organism evidence="1 2">
    <name type="scientific">Pyxicephalus adspersus</name>
    <name type="common">African bullfrog</name>
    <dbReference type="NCBI Taxonomy" id="30357"/>
    <lineage>
        <taxon>Eukaryota</taxon>
        <taxon>Metazoa</taxon>
        <taxon>Chordata</taxon>
        <taxon>Craniata</taxon>
        <taxon>Vertebrata</taxon>
        <taxon>Euteleostomi</taxon>
        <taxon>Amphibia</taxon>
        <taxon>Batrachia</taxon>
        <taxon>Anura</taxon>
        <taxon>Neobatrachia</taxon>
        <taxon>Ranoidea</taxon>
        <taxon>Pyxicephalidae</taxon>
        <taxon>Pyxicephalinae</taxon>
        <taxon>Pyxicephalus</taxon>
    </lineage>
</organism>
<accession>A0AAV2ZGK4</accession>
<protein>
    <submittedName>
        <fullName evidence="1">Uncharacterized protein</fullName>
    </submittedName>
</protein>
<evidence type="ECO:0000313" key="2">
    <source>
        <dbReference type="Proteomes" id="UP001181693"/>
    </source>
</evidence>
<sequence>MLTYSTCQLTETGSGINCLDSMCCYNGGETACASIRRLLERMMGRCTAPRVARCGTSLNTLCCQRFSYKLENDEPAALDD</sequence>
<gene>
    <name evidence="1" type="ORF">GDO54_018600</name>
</gene>